<feature type="transmembrane region" description="Helical" evidence="1">
    <location>
        <begin position="62"/>
        <end position="82"/>
    </location>
</feature>
<evidence type="ECO:0000256" key="1">
    <source>
        <dbReference type="SAM" id="Phobius"/>
    </source>
</evidence>
<keyword evidence="1" id="KW-1133">Transmembrane helix</keyword>
<comment type="caution">
    <text evidence="2">The sequence shown here is derived from an EMBL/GenBank/DDBJ whole genome shotgun (WGS) entry which is preliminary data.</text>
</comment>
<name>A0ABV3DR15_9ACTN</name>
<organism evidence="2 3">
    <name type="scientific">Streptodolium elevatio</name>
    <dbReference type="NCBI Taxonomy" id="3157996"/>
    <lineage>
        <taxon>Bacteria</taxon>
        <taxon>Bacillati</taxon>
        <taxon>Actinomycetota</taxon>
        <taxon>Actinomycetes</taxon>
        <taxon>Kitasatosporales</taxon>
        <taxon>Streptomycetaceae</taxon>
        <taxon>Streptodolium</taxon>
    </lineage>
</organism>
<evidence type="ECO:0000313" key="2">
    <source>
        <dbReference type="EMBL" id="MEU8138190.1"/>
    </source>
</evidence>
<sequence length="136" mass="14651">MNEYARGIPESPAEWGLLAVGLAVFGGAFLVRALWRRRNGRPVSTREDEDPNRPDGPSRSAWKWWLGAGAAGYVGTVIVRAATGADAVGIWLFPALVFPACGLVLPARTALNAWSARKGHEFRAGRRHDGSANTAR</sequence>
<dbReference type="Proteomes" id="UP001551482">
    <property type="component" value="Unassembled WGS sequence"/>
</dbReference>
<reference evidence="2 3" key="1">
    <citation type="submission" date="2024-06" db="EMBL/GenBank/DDBJ databases">
        <title>The Natural Products Discovery Center: Release of the First 8490 Sequenced Strains for Exploring Actinobacteria Biosynthetic Diversity.</title>
        <authorList>
            <person name="Kalkreuter E."/>
            <person name="Kautsar S.A."/>
            <person name="Yang D."/>
            <person name="Bader C.D."/>
            <person name="Teijaro C.N."/>
            <person name="Fluegel L."/>
            <person name="Davis C.M."/>
            <person name="Simpson J.R."/>
            <person name="Lauterbach L."/>
            <person name="Steele A.D."/>
            <person name="Gui C."/>
            <person name="Meng S."/>
            <person name="Li G."/>
            <person name="Viehrig K."/>
            <person name="Ye F."/>
            <person name="Su P."/>
            <person name="Kiefer A.F."/>
            <person name="Nichols A."/>
            <person name="Cepeda A.J."/>
            <person name="Yan W."/>
            <person name="Fan B."/>
            <person name="Jiang Y."/>
            <person name="Adhikari A."/>
            <person name="Zheng C.-J."/>
            <person name="Schuster L."/>
            <person name="Cowan T.M."/>
            <person name="Smanski M.J."/>
            <person name="Chevrette M.G."/>
            <person name="De Carvalho L.P.S."/>
            <person name="Shen B."/>
        </authorList>
    </citation>
    <scope>NUCLEOTIDE SEQUENCE [LARGE SCALE GENOMIC DNA]</scope>
    <source>
        <strain evidence="2 3">NPDC048946</strain>
    </source>
</reference>
<proteinExistence type="predicted"/>
<protein>
    <submittedName>
        <fullName evidence="2">Uncharacterized protein</fullName>
    </submittedName>
</protein>
<evidence type="ECO:0000313" key="3">
    <source>
        <dbReference type="Proteomes" id="UP001551482"/>
    </source>
</evidence>
<gene>
    <name evidence="2" type="ORF">AB0C36_32365</name>
</gene>
<dbReference type="EMBL" id="JBEZFP010000113">
    <property type="protein sequence ID" value="MEU8138190.1"/>
    <property type="molecule type" value="Genomic_DNA"/>
</dbReference>
<feature type="transmembrane region" description="Helical" evidence="1">
    <location>
        <begin position="15"/>
        <end position="35"/>
    </location>
</feature>
<keyword evidence="1" id="KW-0812">Transmembrane</keyword>
<keyword evidence="1" id="KW-0472">Membrane</keyword>
<accession>A0ABV3DR15</accession>
<keyword evidence="3" id="KW-1185">Reference proteome</keyword>
<dbReference type="RefSeq" id="WP_358361170.1">
    <property type="nucleotide sequence ID" value="NZ_JBEZFP010000113.1"/>
</dbReference>
<feature type="transmembrane region" description="Helical" evidence="1">
    <location>
        <begin position="88"/>
        <end position="107"/>
    </location>
</feature>